<evidence type="ECO:0000313" key="1">
    <source>
        <dbReference type="EMBL" id="KAJ1935874.1"/>
    </source>
</evidence>
<dbReference type="EMBL" id="JANBPW010004086">
    <property type="protein sequence ID" value="KAJ1935874.1"/>
    <property type="molecule type" value="Genomic_DNA"/>
</dbReference>
<reference evidence="1" key="1">
    <citation type="submission" date="2022-07" db="EMBL/GenBank/DDBJ databases">
        <title>Phylogenomic reconstructions and comparative analyses of Kickxellomycotina fungi.</title>
        <authorList>
            <person name="Reynolds N.K."/>
            <person name="Stajich J.E."/>
            <person name="Barry K."/>
            <person name="Grigoriev I.V."/>
            <person name="Crous P."/>
            <person name="Smith M.E."/>
        </authorList>
    </citation>
    <scope>NUCLEOTIDE SEQUENCE</scope>
    <source>
        <strain evidence="1">NRRL 5244</strain>
    </source>
</reference>
<evidence type="ECO:0000313" key="2">
    <source>
        <dbReference type="Proteomes" id="UP001150603"/>
    </source>
</evidence>
<comment type="caution">
    <text evidence="1">The sequence shown here is derived from an EMBL/GenBank/DDBJ whole genome shotgun (WGS) entry which is preliminary data.</text>
</comment>
<sequence length="64" mass="7333">MHLMFTLDAEGKRVYTLKKVTDAGEVTKSAHPARFSPDDKYSRQRVTLKKRFGILPTQQPEIKA</sequence>
<accession>A0ACC1J353</accession>
<keyword evidence="2" id="KW-1185">Reference proteome</keyword>
<proteinExistence type="predicted"/>
<gene>
    <name evidence="1" type="primary">NOP10</name>
    <name evidence="1" type="ORF">FBU59_005245</name>
</gene>
<dbReference type="Proteomes" id="UP001150603">
    <property type="component" value="Unassembled WGS sequence"/>
</dbReference>
<organism evidence="1 2">
    <name type="scientific">Linderina macrospora</name>
    <dbReference type="NCBI Taxonomy" id="4868"/>
    <lineage>
        <taxon>Eukaryota</taxon>
        <taxon>Fungi</taxon>
        <taxon>Fungi incertae sedis</taxon>
        <taxon>Zoopagomycota</taxon>
        <taxon>Kickxellomycotina</taxon>
        <taxon>Kickxellomycetes</taxon>
        <taxon>Kickxellales</taxon>
        <taxon>Kickxellaceae</taxon>
        <taxon>Linderina</taxon>
    </lineage>
</organism>
<name>A0ACC1J353_9FUNG</name>
<protein>
    <submittedName>
        <fullName evidence="1">snoRNP complex protein</fullName>
    </submittedName>
</protein>